<evidence type="ECO:0008006" key="4">
    <source>
        <dbReference type="Google" id="ProtNLM"/>
    </source>
</evidence>
<dbReference type="SUPFAM" id="SSF55874">
    <property type="entry name" value="ATPase domain of HSP90 chaperone/DNA topoisomerase II/histidine kinase"/>
    <property type="match status" value="1"/>
</dbReference>
<organism evidence="2 3">
    <name type="scientific">Corynebacterium meridianum</name>
    <dbReference type="NCBI Taxonomy" id="2765363"/>
    <lineage>
        <taxon>Bacteria</taxon>
        <taxon>Bacillati</taxon>
        <taxon>Actinomycetota</taxon>
        <taxon>Actinomycetes</taxon>
        <taxon>Mycobacteriales</taxon>
        <taxon>Corynebacteriaceae</taxon>
        <taxon>Corynebacterium</taxon>
    </lineage>
</organism>
<evidence type="ECO:0000313" key="2">
    <source>
        <dbReference type="EMBL" id="MBI8989058.1"/>
    </source>
</evidence>
<dbReference type="Gene3D" id="3.30.565.10">
    <property type="entry name" value="Histidine kinase-like ATPase, C-terminal domain"/>
    <property type="match status" value="1"/>
</dbReference>
<keyword evidence="1" id="KW-0812">Transmembrane</keyword>
<feature type="transmembrane region" description="Helical" evidence="1">
    <location>
        <begin position="31"/>
        <end position="51"/>
    </location>
</feature>
<accession>A0A934I869</accession>
<protein>
    <recommendedName>
        <fullName evidence="4">Signal transduction histidine kinase</fullName>
    </recommendedName>
</protein>
<keyword evidence="3" id="KW-1185">Reference proteome</keyword>
<feature type="transmembrane region" description="Helical" evidence="1">
    <location>
        <begin position="63"/>
        <end position="82"/>
    </location>
</feature>
<feature type="transmembrane region" description="Helical" evidence="1">
    <location>
        <begin position="533"/>
        <end position="551"/>
    </location>
</feature>
<dbReference type="AlphaFoldDB" id="A0A934I869"/>
<dbReference type="InterPro" id="IPR036890">
    <property type="entry name" value="HATPase_C_sf"/>
</dbReference>
<proteinExistence type="predicted"/>
<evidence type="ECO:0000313" key="3">
    <source>
        <dbReference type="Proteomes" id="UP000645966"/>
    </source>
</evidence>
<feature type="transmembrane region" description="Helical" evidence="1">
    <location>
        <begin position="102"/>
        <end position="127"/>
    </location>
</feature>
<feature type="transmembrane region" description="Helical" evidence="1">
    <location>
        <begin position="134"/>
        <end position="158"/>
    </location>
</feature>
<name>A0A934I869_9CORY</name>
<gene>
    <name evidence="2" type="ORF">JDV75_04710</name>
</gene>
<keyword evidence="1" id="KW-1133">Transmembrane helix</keyword>
<feature type="transmembrane region" description="Helical" evidence="1">
    <location>
        <begin position="456"/>
        <end position="477"/>
    </location>
</feature>
<feature type="transmembrane region" description="Helical" evidence="1">
    <location>
        <begin position="506"/>
        <end position="527"/>
    </location>
</feature>
<comment type="caution">
    <text evidence="2">The sequence shown here is derived from an EMBL/GenBank/DDBJ whole genome shotgun (WGS) entry which is preliminary data.</text>
</comment>
<dbReference type="RefSeq" id="WP_198738078.1">
    <property type="nucleotide sequence ID" value="NZ_JAEIOS010000011.1"/>
</dbReference>
<dbReference type="Proteomes" id="UP000645966">
    <property type="component" value="Unassembled WGS sequence"/>
</dbReference>
<reference evidence="2" key="1">
    <citation type="submission" date="2020-12" db="EMBL/GenBank/DDBJ databases">
        <title>Genome public.</title>
        <authorList>
            <person name="Sun Q."/>
        </authorList>
    </citation>
    <scope>NUCLEOTIDE SEQUENCE</scope>
    <source>
        <strain evidence="2">CCM 8863</strain>
    </source>
</reference>
<dbReference type="EMBL" id="JAEIOS010000011">
    <property type="protein sequence ID" value="MBI8989058.1"/>
    <property type="molecule type" value="Genomic_DNA"/>
</dbReference>
<sequence length="734" mass="78216">MTGISLLLHLVSSHTSRLIMTGAGPARNDELVTAAYWALVAGALIQLPACLSRRASIYRITMALGGGIYLLMLATDVVLSLFQGSSPLSPVHLGDYCGIPAIMLAAALGPPVGFILALLMSAAAAIVNNHADTLMLQLLSVGHGWIVPLPFFVAFTLARSTARKLDTRISRVHRDTLREIRSRELRETETHFLAHIHDTVLTLLRAVGSGTLHADKEVILSHLSPAEISAGDAEIPVADALRDVHDVIAKSAPDTGITATGDFPKSGRGIPAQAVAAICGALAEAALNSRRHALTNERHCTISCVATDGEISGFCVDFTDEGVGFDPETVPENRAGVRVAITGRVSDTPGCSVDLRSSPGSGTRVTLCWRRDPGDPVESANETKQPALPPLFRLIGMYITHSPWFALATVAVFTGLSVVDESCVHGPAWVLGILALATSVFAVTSGTSEKLRPLPTVVVVLGVITMIVAGVSTGTSVISGWPAGWWAFAVQVPLPLLAIRCRARVALATLFVCTAILRVLEVAGFAIPGDAMVILMFGATIIAGSLVPLLVRRATAGIPVAVEASRIRSVGLSRDTARSSYLGESCRWVGELVRVILDESRPEADRRRDSRLLELRLRDSIRSPLLDRTALNRAVWFARSRGVRIALLDERSESFPRCRGTGGDPPSQATALDMVRSAAAEIIDAAVEGQVTVRLLPEGRTNLATVVSEVRGEVHYVTYDHEGRATTRRMRAGD</sequence>
<feature type="transmembrane region" description="Helical" evidence="1">
    <location>
        <begin position="426"/>
        <end position="444"/>
    </location>
</feature>
<evidence type="ECO:0000256" key="1">
    <source>
        <dbReference type="SAM" id="Phobius"/>
    </source>
</evidence>
<keyword evidence="1" id="KW-0472">Membrane</keyword>